<reference evidence="1 2" key="1">
    <citation type="submission" date="2021-06" db="EMBL/GenBank/DDBJ databases">
        <title>Caerostris darwini draft genome.</title>
        <authorList>
            <person name="Kono N."/>
            <person name="Arakawa K."/>
        </authorList>
    </citation>
    <scope>NUCLEOTIDE SEQUENCE [LARGE SCALE GENOMIC DNA]</scope>
</reference>
<proteinExistence type="predicted"/>
<sequence length="106" mass="12151">MFTGSRFLKAFKSSSKAIPLFPPQGRSHWNDSTSTGAFNRRPILFRSTTSVFGICTQNQLILKGFFQDISFPFFYYPFRKSVIGGLVVREYSLLDVRETVLLQQTI</sequence>
<accession>A0AAV4UK89</accession>
<comment type="caution">
    <text evidence="1">The sequence shown here is derived from an EMBL/GenBank/DDBJ whole genome shotgun (WGS) entry which is preliminary data.</text>
</comment>
<protein>
    <submittedName>
        <fullName evidence="1">Uncharacterized protein</fullName>
    </submittedName>
</protein>
<name>A0AAV4UK89_9ARAC</name>
<dbReference type="EMBL" id="BPLQ01011474">
    <property type="protein sequence ID" value="GIY58193.1"/>
    <property type="molecule type" value="Genomic_DNA"/>
</dbReference>
<evidence type="ECO:0000313" key="2">
    <source>
        <dbReference type="Proteomes" id="UP001054837"/>
    </source>
</evidence>
<organism evidence="1 2">
    <name type="scientific">Caerostris darwini</name>
    <dbReference type="NCBI Taxonomy" id="1538125"/>
    <lineage>
        <taxon>Eukaryota</taxon>
        <taxon>Metazoa</taxon>
        <taxon>Ecdysozoa</taxon>
        <taxon>Arthropoda</taxon>
        <taxon>Chelicerata</taxon>
        <taxon>Arachnida</taxon>
        <taxon>Araneae</taxon>
        <taxon>Araneomorphae</taxon>
        <taxon>Entelegynae</taxon>
        <taxon>Araneoidea</taxon>
        <taxon>Araneidae</taxon>
        <taxon>Caerostris</taxon>
    </lineage>
</organism>
<dbReference type="AlphaFoldDB" id="A0AAV4UK89"/>
<gene>
    <name evidence="1" type="ORF">CDAR_478221</name>
</gene>
<dbReference type="Proteomes" id="UP001054837">
    <property type="component" value="Unassembled WGS sequence"/>
</dbReference>
<keyword evidence="2" id="KW-1185">Reference proteome</keyword>
<evidence type="ECO:0000313" key="1">
    <source>
        <dbReference type="EMBL" id="GIY58193.1"/>
    </source>
</evidence>